<evidence type="ECO:0000313" key="1">
    <source>
        <dbReference type="EMBL" id="TBU29742.1"/>
    </source>
</evidence>
<name>A0A4Q9MT44_9APHY</name>
<proteinExistence type="predicted"/>
<dbReference type="Proteomes" id="UP000292957">
    <property type="component" value="Unassembled WGS sequence"/>
</dbReference>
<gene>
    <name evidence="1" type="ORF">BD311DRAFT_833804</name>
</gene>
<dbReference type="OrthoDB" id="3267098at2759"/>
<dbReference type="EMBL" id="ML143411">
    <property type="protein sequence ID" value="TBU29742.1"/>
    <property type="molecule type" value="Genomic_DNA"/>
</dbReference>
<protein>
    <submittedName>
        <fullName evidence="1">Uncharacterized protein</fullName>
    </submittedName>
</protein>
<dbReference type="AlphaFoldDB" id="A0A4Q9MT44"/>
<sequence length="340" mass="39142">GELEHRHVKRFYARTNKIAYEMQIARKERKRTLLASIRARDSFRPLSTLRQDRKRVAIASAEAQARSVHYDSGKSPQAPDGFEIWAWLEDHEGDPTTKDFITLLREHLVRRILGSDAEPEDGFSDDHTGRIHILNNRLYRHKTIRINHTTYDMRREQDTVNPRTHADIMLLSPDSDDFPFWYACVLNIFHANVRYDGPGSTRMTQKWHRVDFVWVRWFERDTSYRSGFQHRRLPRLQFQDAHDPDNVPFGFVDPDDIIRSAYLIPAFEHGGTTELLGASKLARRLKDDGDDDDDWRYFYVCMYVIGGTLVAGSDSSLTGGPTGTSTCAILAAVSDIGEQG</sequence>
<accession>A0A4Q9MT44</accession>
<organism evidence="1">
    <name type="scientific">Dichomitus squalens</name>
    <dbReference type="NCBI Taxonomy" id="114155"/>
    <lineage>
        <taxon>Eukaryota</taxon>
        <taxon>Fungi</taxon>
        <taxon>Dikarya</taxon>
        <taxon>Basidiomycota</taxon>
        <taxon>Agaricomycotina</taxon>
        <taxon>Agaricomycetes</taxon>
        <taxon>Polyporales</taxon>
        <taxon>Polyporaceae</taxon>
        <taxon>Dichomitus</taxon>
    </lineage>
</organism>
<reference evidence="1" key="1">
    <citation type="submission" date="2019-01" db="EMBL/GenBank/DDBJ databases">
        <title>Draft genome sequences of three monokaryotic isolates of the white-rot basidiomycete fungus Dichomitus squalens.</title>
        <authorList>
            <consortium name="DOE Joint Genome Institute"/>
            <person name="Lopez S.C."/>
            <person name="Andreopoulos B."/>
            <person name="Pangilinan J."/>
            <person name="Lipzen A."/>
            <person name="Riley R."/>
            <person name="Ahrendt S."/>
            <person name="Ng V."/>
            <person name="Barry K."/>
            <person name="Daum C."/>
            <person name="Grigoriev I.V."/>
            <person name="Hilden K.S."/>
            <person name="Makela M.R."/>
            <person name="de Vries R.P."/>
        </authorList>
    </citation>
    <scope>NUCLEOTIDE SEQUENCE [LARGE SCALE GENOMIC DNA]</scope>
    <source>
        <strain evidence="1">OM18370.1</strain>
    </source>
</reference>
<feature type="non-terminal residue" evidence="1">
    <location>
        <position position="1"/>
    </location>
</feature>